<name>A0A356LBL1_9BURK</name>
<dbReference type="EMBL" id="DOEK01000003">
    <property type="protein sequence ID" value="HBP27951.1"/>
    <property type="molecule type" value="Genomic_DNA"/>
</dbReference>
<proteinExistence type="predicted"/>
<comment type="caution">
    <text evidence="1">The sequence shown here is derived from an EMBL/GenBank/DDBJ whole genome shotgun (WGS) entry which is preliminary data.</text>
</comment>
<evidence type="ECO:0000313" key="2">
    <source>
        <dbReference type="Proteomes" id="UP000264036"/>
    </source>
</evidence>
<dbReference type="Proteomes" id="UP000264036">
    <property type="component" value="Unassembled WGS sequence"/>
</dbReference>
<sequence length="275" mass="29323">MPGTMRLVTGVVAVDSPLDRIRATAADELAAKIDSISVALQSETLINNGQNQICGRESAWGAPLTTVGTNTNWYQVLETSTLNNQPSIEVRANGNGIRVAPRPTGQPLPASFMIIIPCSFTADAVANTTGAAMLVNSVPSANNAIKVSARRTGANFIFTPNQAAASTMLSTPMSGFTADAPHLIGLHWNNQTHTARIYRDDLDSPLAENTNTSVSSSVAQGDHWDFLYGGDGNVGAIFGNYPRAYIFDAALMDDPFTRTQVRSLWATLKTFYGIA</sequence>
<dbReference type="AlphaFoldDB" id="A0A356LBL1"/>
<evidence type="ECO:0000313" key="1">
    <source>
        <dbReference type="EMBL" id="HBP27951.1"/>
    </source>
</evidence>
<organism evidence="1 2">
    <name type="scientific">Advenella kashmirensis</name>
    <dbReference type="NCBI Taxonomy" id="310575"/>
    <lineage>
        <taxon>Bacteria</taxon>
        <taxon>Pseudomonadati</taxon>
        <taxon>Pseudomonadota</taxon>
        <taxon>Betaproteobacteria</taxon>
        <taxon>Burkholderiales</taxon>
        <taxon>Alcaligenaceae</taxon>
    </lineage>
</organism>
<gene>
    <name evidence="1" type="ORF">DD666_00865</name>
</gene>
<protein>
    <submittedName>
        <fullName evidence="1">Uncharacterized protein</fullName>
    </submittedName>
</protein>
<accession>A0A356LBL1</accession>
<reference evidence="1 2" key="1">
    <citation type="journal article" date="2018" name="Nat. Biotechnol.">
        <title>A standardized bacterial taxonomy based on genome phylogeny substantially revises the tree of life.</title>
        <authorList>
            <person name="Parks D.H."/>
            <person name="Chuvochina M."/>
            <person name="Waite D.W."/>
            <person name="Rinke C."/>
            <person name="Skarshewski A."/>
            <person name="Chaumeil P.A."/>
            <person name="Hugenholtz P."/>
        </authorList>
    </citation>
    <scope>NUCLEOTIDE SEQUENCE [LARGE SCALE GENOMIC DNA]</scope>
    <source>
        <strain evidence="1">UBA10707</strain>
    </source>
</reference>